<feature type="region of interest" description="Disordered" evidence="13">
    <location>
        <begin position="13"/>
        <end position="36"/>
    </location>
</feature>
<evidence type="ECO:0000313" key="14">
    <source>
        <dbReference type="EMBL" id="CPR09717.1"/>
    </source>
</evidence>
<evidence type="ECO:0000256" key="12">
    <source>
        <dbReference type="RuleBase" id="RU362010"/>
    </source>
</evidence>
<evidence type="ECO:0000256" key="8">
    <source>
        <dbReference type="ARBA" id="ARBA00023065"/>
    </source>
</evidence>
<dbReference type="FunFam" id="1.20.58.340:FF:000004">
    <property type="entry name" value="Magnesium transport protein CorA"/>
    <property type="match status" value="1"/>
</dbReference>
<feature type="transmembrane region" description="Helical" evidence="12">
    <location>
        <begin position="342"/>
        <end position="362"/>
    </location>
</feature>
<keyword evidence="9 12" id="KW-0472">Membrane</keyword>
<evidence type="ECO:0000256" key="11">
    <source>
        <dbReference type="ARBA" id="ARBA00045497"/>
    </source>
</evidence>
<comment type="function">
    <text evidence="11">Mediates influx of magnesium ions. Alternates between open and closed states. Activated by low cytoplasmic Mg(2+) levels. Inactive when cytoplasmic Mg(2+) levels are high.</text>
</comment>
<evidence type="ECO:0000256" key="13">
    <source>
        <dbReference type="SAM" id="MobiDB-lite"/>
    </source>
</evidence>
<gene>
    <name evidence="12 14" type="primary">corA</name>
    <name evidence="14" type="ORF">BN971_01607</name>
</gene>
<name>A0A0U0W7E1_MYCBE</name>
<dbReference type="GO" id="GO:0000287">
    <property type="term" value="F:magnesium ion binding"/>
    <property type="evidence" value="ECO:0007669"/>
    <property type="project" value="TreeGrafter"/>
</dbReference>
<evidence type="ECO:0000256" key="5">
    <source>
        <dbReference type="ARBA" id="ARBA00022692"/>
    </source>
</evidence>
<feature type="transmembrane region" description="Helical" evidence="12">
    <location>
        <begin position="311"/>
        <end position="330"/>
    </location>
</feature>
<keyword evidence="5 12" id="KW-0812">Transmembrane</keyword>
<dbReference type="SUPFAM" id="SSF144083">
    <property type="entry name" value="Magnesium transport protein CorA, transmembrane region"/>
    <property type="match status" value="1"/>
</dbReference>
<dbReference type="GO" id="GO:0015095">
    <property type="term" value="F:magnesium ion transmembrane transporter activity"/>
    <property type="evidence" value="ECO:0007669"/>
    <property type="project" value="UniProtKB-UniRule"/>
</dbReference>
<dbReference type="RefSeq" id="WP_085178966.1">
    <property type="nucleotide sequence ID" value="NZ_CSTD01000001.1"/>
</dbReference>
<dbReference type="GO" id="GO:0005886">
    <property type="term" value="C:plasma membrane"/>
    <property type="evidence" value="ECO:0007669"/>
    <property type="project" value="UniProtKB-SubCell"/>
</dbReference>
<evidence type="ECO:0000256" key="4">
    <source>
        <dbReference type="ARBA" id="ARBA00022475"/>
    </source>
</evidence>
<evidence type="ECO:0000256" key="2">
    <source>
        <dbReference type="ARBA" id="ARBA00009765"/>
    </source>
</evidence>
<dbReference type="Proteomes" id="UP000198875">
    <property type="component" value="Unassembled WGS sequence"/>
</dbReference>
<dbReference type="GO" id="GO:0050897">
    <property type="term" value="F:cobalt ion binding"/>
    <property type="evidence" value="ECO:0007669"/>
    <property type="project" value="TreeGrafter"/>
</dbReference>
<dbReference type="CDD" id="cd12830">
    <property type="entry name" value="MtCorA-like"/>
    <property type="match status" value="1"/>
</dbReference>
<evidence type="ECO:0000313" key="15">
    <source>
        <dbReference type="Proteomes" id="UP000198875"/>
    </source>
</evidence>
<keyword evidence="7 12" id="KW-1133">Transmembrane helix</keyword>
<keyword evidence="6 12" id="KW-0460">Magnesium</keyword>
<accession>A0A0U0W7E1</accession>
<comment type="catalytic activity">
    <reaction evidence="10">
        <text>Mg(2+)(in) = Mg(2+)(out)</text>
        <dbReference type="Rhea" id="RHEA:29827"/>
        <dbReference type="ChEBI" id="CHEBI:18420"/>
    </reaction>
</comment>
<dbReference type="FunFam" id="3.30.460.20:FF:000004">
    <property type="entry name" value="Magnesium transport protein CorA"/>
    <property type="match status" value="1"/>
</dbReference>
<evidence type="ECO:0000256" key="7">
    <source>
        <dbReference type="ARBA" id="ARBA00022989"/>
    </source>
</evidence>
<dbReference type="InterPro" id="IPR045861">
    <property type="entry name" value="CorA_cytoplasmic_dom"/>
</dbReference>
<evidence type="ECO:0000256" key="1">
    <source>
        <dbReference type="ARBA" id="ARBA00004651"/>
    </source>
</evidence>
<comment type="subcellular location">
    <subcellularLocation>
        <location evidence="1">Cell membrane</location>
        <topology evidence="1">Multi-pass membrane protein</topology>
    </subcellularLocation>
    <subcellularLocation>
        <location evidence="12">Membrane</location>
        <topology evidence="12">Multi-pass membrane protein</topology>
    </subcellularLocation>
</comment>
<dbReference type="PANTHER" id="PTHR46494">
    <property type="entry name" value="CORA FAMILY METAL ION TRANSPORTER (EUROFUNG)"/>
    <property type="match status" value="1"/>
</dbReference>
<proteinExistence type="inferred from homology"/>
<dbReference type="PANTHER" id="PTHR46494:SF1">
    <property type="entry name" value="CORA FAMILY METAL ION TRANSPORTER (EUROFUNG)"/>
    <property type="match status" value="1"/>
</dbReference>
<keyword evidence="4 12" id="KW-1003">Cell membrane</keyword>
<organism evidence="14 15">
    <name type="scientific">Mycobacterium bohemicum DSM 44277</name>
    <dbReference type="NCBI Taxonomy" id="1236609"/>
    <lineage>
        <taxon>Bacteria</taxon>
        <taxon>Bacillati</taxon>
        <taxon>Actinomycetota</taxon>
        <taxon>Actinomycetes</taxon>
        <taxon>Mycobacteriales</taxon>
        <taxon>Mycobacteriaceae</taxon>
        <taxon>Mycobacterium</taxon>
    </lineage>
</organism>
<dbReference type="SUPFAM" id="SSF143865">
    <property type="entry name" value="CorA soluble domain-like"/>
    <property type="match status" value="1"/>
</dbReference>
<dbReference type="Pfam" id="PF01544">
    <property type="entry name" value="CorA"/>
    <property type="match status" value="1"/>
</dbReference>
<evidence type="ECO:0000256" key="3">
    <source>
        <dbReference type="ARBA" id="ARBA00022448"/>
    </source>
</evidence>
<dbReference type="OrthoDB" id="9803416at2"/>
<sequence length="368" mass="41575">MFQGFDAIPEVLRPITPSPRRERHHTHPHPRPTEPLVDCGVYVGGQRLPGTYGYASALDTVRQIQATGQEAFVWVGLHEPDETHMQGVADVFGLHPLAVEDAVHAHQRPKLERYDDTLFFVLKTVKYVPHDSVVLAREIVETGEIMIFVGNDFVVTVRHGDHSGLSEVRKRMDSSPEQLGLGPYAVMHAIADYVVDHYLAVTNLMEDDIDSIEVVAFAPGANIDVEPIYLLKREVVELRRCVVPLGVAFQRIQTENKDLISKEVRRYLRDVADHHSEAADHIASYDDMLTSLVQAALARVSMQQNNDMRKMAAWAGIIAVPTMVAAIYGMNFHFMPELNWEWSYPVVMALMAIACLILYFQFRKGHWL</sequence>
<keyword evidence="8 12" id="KW-0406">Ion transport</keyword>
<evidence type="ECO:0000256" key="6">
    <source>
        <dbReference type="ARBA" id="ARBA00022842"/>
    </source>
</evidence>
<keyword evidence="3 12" id="KW-0813">Transport</keyword>
<dbReference type="InterPro" id="IPR004488">
    <property type="entry name" value="Mg/Co-transport_prot_CorA"/>
</dbReference>
<dbReference type="NCBIfam" id="TIGR00383">
    <property type="entry name" value="corA"/>
    <property type="match status" value="1"/>
</dbReference>
<feature type="compositionally biased region" description="Basic residues" evidence="13">
    <location>
        <begin position="21"/>
        <end position="30"/>
    </location>
</feature>
<reference evidence="14 15" key="1">
    <citation type="submission" date="2015-03" db="EMBL/GenBank/DDBJ databases">
        <authorList>
            <person name="Murphy D."/>
        </authorList>
    </citation>
    <scope>NUCLEOTIDE SEQUENCE [LARGE SCALE GENOMIC DNA]</scope>
    <source>
        <strain evidence="14 15">DSM 44277</strain>
    </source>
</reference>
<dbReference type="Gene3D" id="1.20.58.340">
    <property type="entry name" value="Magnesium transport protein CorA, transmembrane region"/>
    <property type="match status" value="2"/>
</dbReference>
<comment type="similarity">
    <text evidence="2 12">Belongs to the CorA metal ion transporter (MIT) (TC 1.A.35) family.</text>
</comment>
<evidence type="ECO:0000256" key="9">
    <source>
        <dbReference type="ARBA" id="ARBA00023136"/>
    </source>
</evidence>
<dbReference type="GO" id="GO:0015087">
    <property type="term" value="F:cobalt ion transmembrane transporter activity"/>
    <property type="evidence" value="ECO:0007669"/>
    <property type="project" value="UniProtKB-UniRule"/>
</dbReference>
<dbReference type="EMBL" id="CSTD01000001">
    <property type="protein sequence ID" value="CPR09717.1"/>
    <property type="molecule type" value="Genomic_DNA"/>
</dbReference>
<protein>
    <recommendedName>
        <fullName evidence="12">Magnesium transport protein CorA</fullName>
    </recommendedName>
</protein>
<dbReference type="AlphaFoldDB" id="A0A0U0W7E1"/>
<dbReference type="InterPro" id="IPR045863">
    <property type="entry name" value="CorA_TM1_TM2"/>
</dbReference>
<dbReference type="Gene3D" id="3.30.460.20">
    <property type="entry name" value="CorA soluble domain-like"/>
    <property type="match status" value="1"/>
</dbReference>
<dbReference type="InterPro" id="IPR002523">
    <property type="entry name" value="MgTranspt_CorA/ZnTranspt_ZntB"/>
</dbReference>
<evidence type="ECO:0000256" key="10">
    <source>
        <dbReference type="ARBA" id="ARBA00034269"/>
    </source>
</evidence>